<comment type="subcellular location">
    <subcellularLocation>
        <location evidence="1">Cell envelope</location>
    </subcellularLocation>
</comment>
<reference evidence="9" key="1">
    <citation type="submission" date="2016-10" db="EMBL/GenBank/DDBJ databases">
        <authorList>
            <person name="Varghese N."/>
            <person name="Submissions S."/>
        </authorList>
    </citation>
    <scope>NUCLEOTIDE SEQUENCE [LARGE SCALE GENOMIC DNA]</scope>
    <source>
        <strain evidence="9">DSM 46838</strain>
    </source>
</reference>
<proteinExistence type="inferred from homology"/>
<evidence type="ECO:0000256" key="6">
    <source>
        <dbReference type="SAM" id="SignalP"/>
    </source>
</evidence>
<evidence type="ECO:0000256" key="5">
    <source>
        <dbReference type="SAM" id="MobiDB-lite"/>
    </source>
</evidence>
<evidence type="ECO:0000256" key="2">
    <source>
        <dbReference type="ARBA" id="ARBA00005695"/>
    </source>
</evidence>
<dbReference type="InterPro" id="IPR030678">
    <property type="entry name" value="Peptide/Ni-bd"/>
</dbReference>
<sequence length="512" mass="53551">MRRSLVAATAASALLLTAACGGSSDGATGSGGGSTDDLTLAAITPPASFAIGEMASSGPEDHYYQAVYDKLLNLDADGQPVPNLVTEWSYDETGTRLSLTLRDDVTFTDGAAFDAEAVKANLELAKTKTGEAGSALRAVESVEVVDATHADIVLSRPDPSLPQALARSTGYMASPDALGNADLSTNPVGSGPYVLDQDATTPGSTYAYTRNEDYWNAEEYPYDSLEIRFLDDTTATLNGLRSGEIDGIAVSTSDGVSGAEQAGLDVTTYTSGGIEGLYLWDRDGALVPALGDVRVRQAINHAMDRETIVDVVKGGLGQPTVQMFGPSSPAYDESLEGTYEYDVEKAEELMAEAGYADGFTMSMPDASPVAPDEQAALTEALAAIDITVTFEPITGDQYVGSIIGGQWPVNWFNLTTGSPFEMIGLALTQQSPFNPFKTADPELDELIARAGSATGDEQEAALQELNAFLVEQAWFAPWVAGEVGYVTGEGIGVEPVQGVSVPPLANIGPSSS</sequence>
<keyword evidence="9" id="KW-1185">Reference proteome</keyword>
<keyword evidence="4 6" id="KW-0732">Signal</keyword>
<dbReference type="InterPro" id="IPR039424">
    <property type="entry name" value="SBP_5"/>
</dbReference>
<protein>
    <submittedName>
        <fullName evidence="8">Peptide/nickel transport system substrate-binding protein</fullName>
    </submittedName>
</protein>
<dbReference type="RefSeq" id="WP_092203702.1">
    <property type="nucleotide sequence ID" value="NZ_FOND01000030.1"/>
</dbReference>
<dbReference type="GO" id="GO:0030313">
    <property type="term" value="C:cell envelope"/>
    <property type="evidence" value="ECO:0007669"/>
    <property type="project" value="UniProtKB-SubCell"/>
</dbReference>
<gene>
    <name evidence="8" type="ORF">SAMN05216574_13024</name>
</gene>
<evidence type="ECO:0000256" key="1">
    <source>
        <dbReference type="ARBA" id="ARBA00004196"/>
    </source>
</evidence>
<feature type="chain" id="PRO_5039058351" evidence="6">
    <location>
        <begin position="19"/>
        <end position="512"/>
    </location>
</feature>
<dbReference type="EMBL" id="FOND01000030">
    <property type="protein sequence ID" value="SFF87133.1"/>
    <property type="molecule type" value="Genomic_DNA"/>
</dbReference>
<organism evidence="8 9">
    <name type="scientific">Blastococcus tunisiensis</name>
    <dbReference type="NCBI Taxonomy" id="1798228"/>
    <lineage>
        <taxon>Bacteria</taxon>
        <taxon>Bacillati</taxon>
        <taxon>Actinomycetota</taxon>
        <taxon>Actinomycetes</taxon>
        <taxon>Geodermatophilales</taxon>
        <taxon>Geodermatophilaceae</taxon>
        <taxon>Blastococcus</taxon>
    </lineage>
</organism>
<dbReference type="Pfam" id="PF00496">
    <property type="entry name" value="SBP_bac_5"/>
    <property type="match status" value="1"/>
</dbReference>
<feature type="domain" description="Solute-binding protein family 5" evidence="7">
    <location>
        <begin position="79"/>
        <end position="419"/>
    </location>
</feature>
<dbReference type="PANTHER" id="PTHR30290:SF10">
    <property type="entry name" value="PERIPLASMIC OLIGOPEPTIDE-BINDING PROTEIN-RELATED"/>
    <property type="match status" value="1"/>
</dbReference>
<dbReference type="GO" id="GO:0043190">
    <property type="term" value="C:ATP-binding cassette (ABC) transporter complex"/>
    <property type="evidence" value="ECO:0007669"/>
    <property type="project" value="InterPro"/>
</dbReference>
<dbReference type="Gene3D" id="3.40.190.10">
    <property type="entry name" value="Periplasmic binding protein-like II"/>
    <property type="match status" value="1"/>
</dbReference>
<accession>A0A1I2M6L9</accession>
<dbReference type="OrthoDB" id="9803988at2"/>
<evidence type="ECO:0000313" key="9">
    <source>
        <dbReference type="Proteomes" id="UP000198589"/>
    </source>
</evidence>
<comment type="similarity">
    <text evidence="2">Belongs to the bacterial solute-binding protein 5 family.</text>
</comment>
<dbReference type="GO" id="GO:0015833">
    <property type="term" value="P:peptide transport"/>
    <property type="evidence" value="ECO:0007669"/>
    <property type="project" value="TreeGrafter"/>
</dbReference>
<evidence type="ECO:0000256" key="4">
    <source>
        <dbReference type="ARBA" id="ARBA00022729"/>
    </source>
</evidence>
<keyword evidence="3" id="KW-0813">Transport</keyword>
<dbReference type="PIRSF" id="PIRSF002741">
    <property type="entry name" value="MppA"/>
    <property type="match status" value="1"/>
</dbReference>
<dbReference type="InterPro" id="IPR000914">
    <property type="entry name" value="SBP_5_dom"/>
</dbReference>
<dbReference type="Gene3D" id="3.10.105.10">
    <property type="entry name" value="Dipeptide-binding Protein, Domain 3"/>
    <property type="match status" value="1"/>
</dbReference>
<feature type="region of interest" description="Disordered" evidence="5">
    <location>
        <begin position="182"/>
        <end position="201"/>
    </location>
</feature>
<dbReference type="Proteomes" id="UP000198589">
    <property type="component" value="Unassembled WGS sequence"/>
</dbReference>
<evidence type="ECO:0000256" key="3">
    <source>
        <dbReference type="ARBA" id="ARBA00022448"/>
    </source>
</evidence>
<dbReference type="GO" id="GO:0042597">
    <property type="term" value="C:periplasmic space"/>
    <property type="evidence" value="ECO:0007669"/>
    <property type="project" value="UniProtKB-ARBA"/>
</dbReference>
<dbReference type="PANTHER" id="PTHR30290">
    <property type="entry name" value="PERIPLASMIC BINDING COMPONENT OF ABC TRANSPORTER"/>
    <property type="match status" value="1"/>
</dbReference>
<evidence type="ECO:0000313" key="8">
    <source>
        <dbReference type="EMBL" id="SFF87133.1"/>
    </source>
</evidence>
<evidence type="ECO:0000259" key="7">
    <source>
        <dbReference type="Pfam" id="PF00496"/>
    </source>
</evidence>
<name>A0A1I2M6L9_9ACTN</name>
<dbReference type="GO" id="GO:1904680">
    <property type="term" value="F:peptide transmembrane transporter activity"/>
    <property type="evidence" value="ECO:0007669"/>
    <property type="project" value="TreeGrafter"/>
</dbReference>
<dbReference type="SUPFAM" id="SSF53850">
    <property type="entry name" value="Periplasmic binding protein-like II"/>
    <property type="match status" value="1"/>
</dbReference>
<feature type="signal peptide" evidence="6">
    <location>
        <begin position="1"/>
        <end position="18"/>
    </location>
</feature>
<dbReference type="AlphaFoldDB" id="A0A1I2M6L9"/>
<dbReference type="STRING" id="1798228.SAMN05216574_13024"/>
<dbReference type="PROSITE" id="PS51257">
    <property type="entry name" value="PROKAR_LIPOPROTEIN"/>
    <property type="match status" value="1"/>
</dbReference>